<dbReference type="InterPro" id="IPR027417">
    <property type="entry name" value="P-loop_NTPase"/>
</dbReference>
<reference evidence="8 9" key="1">
    <citation type="submission" date="2021-06" db="EMBL/GenBank/DDBJ databases">
        <authorList>
            <person name="Palmer J.M."/>
        </authorList>
    </citation>
    <scope>NUCLEOTIDE SEQUENCE [LARGE SCALE GENOMIC DNA]</scope>
    <source>
        <strain evidence="8 9">MEX-2019</strain>
        <tissue evidence="8">Muscle</tissue>
    </source>
</reference>
<dbReference type="Gene3D" id="3.40.50.300">
    <property type="entry name" value="P-loop containing nucleotide triphosphate hydrolases"/>
    <property type="match status" value="1"/>
</dbReference>
<keyword evidence="2" id="KW-0547">Nucleotide-binding</keyword>
<dbReference type="PROSITE" id="PS51154">
    <property type="entry name" value="MACRO"/>
    <property type="match status" value="2"/>
</dbReference>
<evidence type="ECO:0000256" key="4">
    <source>
        <dbReference type="SAM" id="MobiDB-lite"/>
    </source>
</evidence>
<evidence type="ECO:0000256" key="2">
    <source>
        <dbReference type="ARBA" id="ARBA00022741"/>
    </source>
</evidence>
<feature type="compositionally biased region" description="Basic and acidic residues" evidence="4">
    <location>
        <begin position="21"/>
        <end position="31"/>
    </location>
</feature>
<feature type="domain" description="AIG1-type G" evidence="7">
    <location>
        <begin position="606"/>
        <end position="815"/>
    </location>
</feature>
<keyword evidence="5" id="KW-0472">Membrane</keyword>
<comment type="similarity">
    <text evidence="1">Belongs to the TRAFAC class TrmE-Era-EngA-EngB-Septin-like GTPase superfamily. AIG1/Toc34/Toc159-like paraseptin GTPase family. IAN subfamily.</text>
</comment>
<evidence type="ECO:0000313" key="9">
    <source>
        <dbReference type="Proteomes" id="UP001311232"/>
    </source>
</evidence>
<gene>
    <name evidence="8" type="ORF">CRENBAI_008488</name>
</gene>
<evidence type="ECO:0000256" key="3">
    <source>
        <dbReference type="ARBA" id="ARBA00023134"/>
    </source>
</evidence>
<dbReference type="SUPFAM" id="SSF52949">
    <property type="entry name" value="Macro domain-like"/>
    <property type="match status" value="2"/>
</dbReference>
<dbReference type="InterPro" id="IPR043472">
    <property type="entry name" value="Macro_dom-like"/>
</dbReference>
<proteinExistence type="inferred from homology"/>
<dbReference type="InterPro" id="IPR006703">
    <property type="entry name" value="G_AIG1"/>
</dbReference>
<dbReference type="FunFam" id="3.40.50.300:FF:000366">
    <property type="entry name" value="GTPase, IMAP family member 2"/>
    <property type="match status" value="1"/>
</dbReference>
<dbReference type="AlphaFoldDB" id="A0AAV9SC78"/>
<dbReference type="Gene3D" id="3.40.220.10">
    <property type="entry name" value="Leucine Aminopeptidase, subunit E, domain 1"/>
    <property type="match status" value="2"/>
</dbReference>
<dbReference type="PROSITE" id="PS51720">
    <property type="entry name" value="G_AIG1"/>
    <property type="match status" value="1"/>
</dbReference>
<dbReference type="SUPFAM" id="SSF52540">
    <property type="entry name" value="P-loop containing nucleoside triphosphate hydrolases"/>
    <property type="match status" value="1"/>
</dbReference>
<feature type="region of interest" description="Disordered" evidence="4">
    <location>
        <begin position="1"/>
        <end position="31"/>
    </location>
</feature>
<comment type="caution">
    <text evidence="8">The sequence shown here is derived from an EMBL/GenBank/DDBJ whole genome shotgun (WGS) entry which is preliminary data.</text>
</comment>
<evidence type="ECO:0000259" key="6">
    <source>
        <dbReference type="PROSITE" id="PS51154"/>
    </source>
</evidence>
<evidence type="ECO:0000256" key="1">
    <source>
        <dbReference type="ARBA" id="ARBA00008535"/>
    </source>
</evidence>
<keyword evidence="5" id="KW-1133">Transmembrane helix</keyword>
<feature type="region of interest" description="Disordered" evidence="4">
    <location>
        <begin position="124"/>
        <end position="145"/>
    </location>
</feature>
<dbReference type="Pfam" id="PF01661">
    <property type="entry name" value="Macro"/>
    <property type="match status" value="1"/>
</dbReference>
<keyword evidence="3" id="KW-0342">GTP-binding</keyword>
<feature type="domain" description="Macro" evidence="6">
    <location>
        <begin position="401"/>
        <end position="589"/>
    </location>
</feature>
<dbReference type="Pfam" id="PF04548">
    <property type="entry name" value="AIG1"/>
    <property type="match status" value="1"/>
</dbReference>
<organism evidence="8 9">
    <name type="scientific">Crenichthys baileyi</name>
    <name type="common">White River springfish</name>
    <dbReference type="NCBI Taxonomy" id="28760"/>
    <lineage>
        <taxon>Eukaryota</taxon>
        <taxon>Metazoa</taxon>
        <taxon>Chordata</taxon>
        <taxon>Craniata</taxon>
        <taxon>Vertebrata</taxon>
        <taxon>Euteleostomi</taxon>
        <taxon>Actinopterygii</taxon>
        <taxon>Neopterygii</taxon>
        <taxon>Teleostei</taxon>
        <taxon>Neoteleostei</taxon>
        <taxon>Acanthomorphata</taxon>
        <taxon>Ovalentaria</taxon>
        <taxon>Atherinomorphae</taxon>
        <taxon>Cyprinodontiformes</taxon>
        <taxon>Goodeidae</taxon>
        <taxon>Crenichthys</taxon>
    </lineage>
</organism>
<accession>A0AAV9SC78</accession>
<evidence type="ECO:0000256" key="5">
    <source>
        <dbReference type="SAM" id="Phobius"/>
    </source>
</evidence>
<keyword evidence="9" id="KW-1185">Reference proteome</keyword>
<sequence length="968" mass="105763">MEMHRRTIDKGGPGRLQDGVQKSDRYNQQEVLRRSEHAVEFSDGRLVFSVRGSLSPPTSPQYTTPAAPPETRQSIPDSAATLEELELSTLKDSPDSEEPLSSGFYSAEHYQVKEEILVRRLSQTEPVGGVSDQRGEKGQQSDGTLSYYGKNLHEDEAPTVNLQCLDVEDEPHLSERFGTLSFSETTTAVATYALTDGIQLVVYQGDITTFEADALVNSANEDLNHCEGVAAALSQAGGPEVQSESDYVKKYKGKIPTGEVVVTRGGKLRCKRLLHAVGPVGGKANGKERMLLERTVRRALSLAEMIKFKSIAIPCIGSGVFGVPIKVCSEAIVSAIKEFCSQGELSLKTIALIDDRGEVVRAMQEACDRLLLGQCAAYPTESEDPLGVEVQFDSVCQNVARGATADAQKGLVHVEIVLGTIESQQTDALVSPMVHHDPLSTRVGNILSKKIGPKVTKRVRQESREETMPGDFVLVEELTGVPFGAVFFLSLVPWDEEDNGTAVEVLRLGINKILTCCENRGFGSVALPALGAGIALRFPVALVAKVLQEEICKFEQERTTSTPVRVCIVLPSKDEEASEAFMHVQEDMKYKRFTGNVLESDQDLESSTKRIVLLGKTGSGKSHLGNTILGEDVFPLYHSPNSGTYACQSETRTVRGRRLTLIDTPGFFDTGKTEEKLMPEIMGCLTECAPGPHVFLIVLKVDKFTKHEQQLITKICEHFSEHALNYAVIVFTHGGQLQERMTIEEFVSQNTDLSNLVRKCGSRCHVFDNKHWNGEEKDHYRSNQVQLEAFLQTLDKMMVETNGSYYTNDVLQHVEEKIQKQEKQIREVSVDLPPQEIRKQAKALVSNEFLTKLAGTATGAVLGAFFGVTALMEIVLRLVKNPAQLMNHMRSLKTMAPAAAVVGSEVAVTAVGVVAGVTAVTAAAAGGIRGGAIGYNVSTEAKTPLEAIEKTFEAVKENRNALRMLPPN</sequence>
<dbReference type="Proteomes" id="UP001311232">
    <property type="component" value="Unassembled WGS sequence"/>
</dbReference>
<evidence type="ECO:0000313" key="8">
    <source>
        <dbReference type="EMBL" id="KAK5618916.1"/>
    </source>
</evidence>
<dbReference type="PANTHER" id="PTHR10903:SF62">
    <property type="entry name" value="GTPASE IMAP FAMILY MEMBER 4-LIKE-RELATED"/>
    <property type="match status" value="1"/>
</dbReference>
<dbReference type="EMBL" id="JAHHUM010000595">
    <property type="protein sequence ID" value="KAK5618916.1"/>
    <property type="molecule type" value="Genomic_DNA"/>
</dbReference>
<dbReference type="PANTHER" id="PTHR10903">
    <property type="entry name" value="GTPASE, IMAP FAMILY MEMBER-RELATED"/>
    <property type="match status" value="1"/>
</dbReference>
<evidence type="ECO:0000259" key="7">
    <source>
        <dbReference type="PROSITE" id="PS51720"/>
    </source>
</evidence>
<dbReference type="GO" id="GO:0005525">
    <property type="term" value="F:GTP binding"/>
    <property type="evidence" value="ECO:0007669"/>
    <property type="project" value="UniProtKB-KW"/>
</dbReference>
<feature type="region of interest" description="Disordered" evidence="4">
    <location>
        <begin position="50"/>
        <end position="74"/>
    </location>
</feature>
<dbReference type="SMART" id="SM00506">
    <property type="entry name" value="A1pp"/>
    <property type="match status" value="1"/>
</dbReference>
<name>A0AAV9SC78_9TELE</name>
<feature type="domain" description="Macro" evidence="6">
    <location>
        <begin position="187"/>
        <end position="371"/>
    </location>
</feature>
<dbReference type="CDD" id="cd02907">
    <property type="entry name" value="Macro_Af1521_BAL-like"/>
    <property type="match status" value="1"/>
</dbReference>
<dbReference type="InterPro" id="IPR002589">
    <property type="entry name" value="Macro_dom"/>
</dbReference>
<protein>
    <submittedName>
        <fullName evidence="8">Uncharacterized protein</fullName>
    </submittedName>
</protein>
<dbReference type="InterPro" id="IPR045058">
    <property type="entry name" value="GIMA/IAN/Toc"/>
</dbReference>
<feature type="transmembrane region" description="Helical" evidence="5">
    <location>
        <begin position="857"/>
        <end position="879"/>
    </location>
</feature>
<keyword evidence="5" id="KW-0812">Transmembrane</keyword>